<keyword evidence="6" id="KW-0347">Helicase</keyword>
<gene>
    <name evidence="6" type="ORF">CHF27_002845</name>
</gene>
<evidence type="ECO:0000259" key="5">
    <source>
        <dbReference type="PROSITE" id="PS51194"/>
    </source>
</evidence>
<dbReference type="InterPro" id="IPR027417">
    <property type="entry name" value="P-loop_NTPase"/>
</dbReference>
<dbReference type="SMART" id="SM00487">
    <property type="entry name" value="DEXDc"/>
    <property type="match status" value="1"/>
</dbReference>
<keyword evidence="2" id="KW-0862">Zinc</keyword>
<dbReference type="PANTHER" id="PTHR10799">
    <property type="entry name" value="SNF2/RAD54 HELICASE FAMILY"/>
    <property type="match status" value="1"/>
</dbReference>
<dbReference type="CDD" id="cd18793">
    <property type="entry name" value="SF2_C_SNF"/>
    <property type="match status" value="1"/>
</dbReference>
<dbReference type="CDD" id="cd18012">
    <property type="entry name" value="DEXQc_arch_SWI2_SNF2"/>
    <property type="match status" value="1"/>
</dbReference>
<keyword evidence="6" id="KW-0547">Nucleotide-binding</keyword>
<dbReference type="GO" id="GO:0005524">
    <property type="term" value="F:ATP binding"/>
    <property type="evidence" value="ECO:0007669"/>
    <property type="project" value="InterPro"/>
</dbReference>
<dbReference type="InterPro" id="IPR049730">
    <property type="entry name" value="SNF2/RAD54-like_C"/>
</dbReference>
<evidence type="ECO:0000256" key="2">
    <source>
        <dbReference type="PROSITE-ProRule" id="PRU00325"/>
    </source>
</evidence>
<reference evidence="6 7" key="1">
    <citation type="journal article" date="2017" name="Genome Announc.">
        <title>Draft Genome Sequence of Romboutsia maritimum sp. nov. Strain CCRI-22766(T), Isolated from Coastal Estuarine Mud.</title>
        <authorList>
            <person name="Maheux A.F."/>
            <person name="Boudreau D.K."/>
            <person name="Berube E."/>
            <person name="Boissinot M."/>
            <person name="Raymond F."/>
            <person name="Brodeur S."/>
            <person name="Corbeil J."/>
            <person name="Brightwell G."/>
            <person name="Broda D."/>
            <person name="Omar R.F."/>
            <person name="Bergeron M.G."/>
        </authorList>
    </citation>
    <scope>NUCLEOTIDE SEQUENCE [LARGE SCALE GENOMIC DNA]</scope>
    <source>
        <strain evidence="6 7">CCRI-22766</strain>
    </source>
</reference>
<dbReference type="Gene3D" id="3.40.50.10810">
    <property type="entry name" value="Tandem AAA-ATPase domain"/>
    <property type="match status" value="1"/>
</dbReference>
<feature type="domain" description="Helicase C-terminal" evidence="5">
    <location>
        <begin position="886"/>
        <end position="1050"/>
    </location>
</feature>
<evidence type="ECO:0000313" key="6">
    <source>
        <dbReference type="EMBL" id="RDY24595.1"/>
    </source>
</evidence>
<dbReference type="OrthoDB" id="9760715at2"/>
<dbReference type="GO" id="GO:0016787">
    <property type="term" value="F:hydrolase activity"/>
    <property type="evidence" value="ECO:0007669"/>
    <property type="project" value="UniProtKB-KW"/>
</dbReference>
<dbReference type="Pfam" id="PF00271">
    <property type="entry name" value="Helicase_C"/>
    <property type="match status" value="1"/>
</dbReference>
<dbReference type="Gene3D" id="3.40.50.300">
    <property type="entry name" value="P-loop containing nucleotide triphosphate hydrolases"/>
    <property type="match status" value="1"/>
</dbReference>
<dbReference type="EMBL" id="NOJZ02000002">
    <property type="protein sequence ID" value="RDY24595.1"/>
    <property type="molecule type" value="Genomic_DNA"/>
</dbReference>
<dbReference type="InterPro" id="IPR007527">
    <property type="entry name" value="Znf_SWIM"/>
</dbReference>
<dbReference type="InterPro" id="IPR013663">
    <property type="entry name" value="Helicase_SWF/SNF/SWI_bac"/>
</dbReference>
<dbReference type="SMART" id="SM00490">
    <property type="entry name" value="HELICc"/>
    <property type="match status" value="1"/>
</dbReference>
<feature type="domain" description="Helicase ATP-binding" evidence="4">
    <location>
        <begin position="617"/>
        <end position="774"/>
    </location>
</feature>
<dbReference type="GO" id="GO:0008270">
    <property type="term" value="F:zinc ion binding"/>
    <property type="evidence" value="ECO:0007669"/>
    <property type="project" value="UniProtKB-KW"/>
</dbReference>
<dbReference type="InterPro" id="IPR000330">
    <property type="entry name" value="SNF2_N"/>
</dbReference>
<evidence type="ECO:0000313" key="7">
    <source>
        <dbReference type="Proteomes" id="UP000243494"/>
    </source>
</evidence>
<dbReference type="InterPro" id="IPR001650">
    <property type="entry name" value="Helicase_C-like"/>
</dbReference>
<keyword evidence="7" id="KW-1185">Reference proteome</keyword>
<sequence length="1056" mass="122478">MDFNKIQTLIKINTHSSRWSRGIKYYSNKLVDNVGFHIDENTISFDGMVESEYNNEVYTSTILIDTQNYKILGGSCSCEDCRSKSDNSHLFLCKHLVATSISGIRLAKRDLESGLFENNSTNSYNSLLQTNTNNLTPSKQLLEYFNDSKREKVNLEVNLFVAHNKVFAHFKIGTDKMYVLKNIKDFAKSRFNNEKLEYGKSFIFDPNFHYFSSHDEKIIDMIEDYGMNIFPYSNSSYNSKIMDIGISSLKVFLELLEDKDFNFFYNEEQYAPSIIKNSLPINFDIKKSDDKINLTSQGDLPIPITSKGDVLLYDENLYLLSNEDCRNYKNIFSVLNENKDISFEKEDTSDVLSSLVPKLKVFSNEVHLDEEIEKNIVSDFKPEFYFDLKNSKITCDLKFLYNDDNGKKYVLRNIQKEKTFEDAIVSYNFSKENKLFVFKGNDEDLFEFLNTQLSELKDLGDIYYSNKFKSKKMYNSTSINASIGKGLDGYLEFSFNLDDIDTKEYKNILNAFKNKRTFYKLKNGSFIDLRESKTKDFFELVENLDVIDSNLSKIHNNKAMYINEMLNQKNLSFINGKEMVNDICDRFKSIDDLNLDIPNNLNATLRDYQVSGMQWLNTLNHYNFGGILADEMGLGKTLQTIVFLLAQKNKKSLIITPTSLIYNWKIEFEKFAPSINVLLIHGSKKEREENFKNIDDYDVILTTYGTLRNDLDNYNNKIFDYCVIDEAQNIKNPIALSTEAVKSVNAKMRFALTGTPIENNLLELWSIFDFVMPGYLYNRNKFQNLFVNNEDNVENLKRLIKPFILRRTKKEVMKELPEKIEKNFFVELNKDQKKIYSTYILEIQEKMKSIDMKKDKITILSYLTKLRQLCLDPRVLLDNYTKKSSKIEACLEILEESIMHNHKILLFSQFTSVLKNLGNELTRNNISYSYLDGQTSAKDRLKLVDEFNETDESNVFLISLKAGGTGLNLTSADVVIHFDPWWNPAVEDQASDRAHRFGQKNVVEVIKLIAKGTIEEKILKLQENKKDLIDEFINGDLSNGNVLKSLSDTEIIELFS</sequence>
<dbReference type="FunFam" id="3.40.50.300:FF:000533">
    <property type="entry name" value="Helicase, Snf2 family"/>
    <property type="match status" value="1"/>
</dbReference>
<dbReference type="PROSITE" id="PS50966">
    <property type="entry name" value="ZF_SWIM"/>
    <property type="match status" value="1"/>
</dbReference>
<keyword evidence="6" id="KW-0067">ATP-binding</keyword>
<dbReference type="PROSITE" id="PS51194">
    <property type="entry name" value="HELICASE_CTER"/>
    <property type="match status" value="1"/>
</dbReference>
<keyword evidence="1" id="KW-0378">Hydrolase</keyword>
<dbReference type="Pfam" id="PF00176">
    <property type="entry name" value="SNF2-rel_dom"/>
    <property type="match status" value="1"/>
</dbReference>
<dbReference type="InterPro" id="IPR038718">
    <property type="entry name" value="SNF2-like_sf"/>
</dbReference>
<dbReference type="Pfam" id="PF08455">
    <property type="entry name" value="SNF2_assoc"/>
    <property type="match status" value="1"/>
</dbReference>
<dbReference type="PROSITE" id="PS51192">
    <property type="entry name" value="HELICASE_ATP_BIND_1"/>
    <property type="match status" value="1"/>
</dbReference>
<name>A0A371IVT8_9FIRM</name>
<evidence type="ECO:0000256" key="1">
    <source>
        <dbReference type="ARBA" id="ARBA00022801"/>
    </source>
</evidence>
<dbReference type="GO" id="GO:0004386">
    <property type="term" value="F:helicase activity"/>
    <property type="evidence" value="ECO:0007669"/>
    <property type="project" value="UniProtKB-KW"/>
</dbReference>
<accession>A0A371IVT8</accession>
<feature type="domain" description="SWIM-type" evidence="3">
    <location>
        <begin position="58"/>
        <end position="104"/>
    </location>
</feature>
<proteinExistence type="predicted"/>
<dbReference type="Proteomes" id="UP000243494">
    <property type="component" value="Unassembled WGS sequence"/>
</dbReference>
<protein>
    <submittedName>
        <fullName evidence="6">DEAD/DEAH box helicase</fullName>
    </submittedName>
</protein>
<dbReference type="FunFam" id="3.40.50.10810:FF:000054">
    <property type="entry name" value="Helicase, Snf2 family"/>
    <property type="match status" value="1"/>
</dbReference>
<dbReference type="InterPro" id="IPR014001">
    <property type="entry name" value="Helicase_ATP-bd"/>
</dbReference>
<dbReference type="RefSeq" id="WP_095405981.1">
    <property type="nucleotide sequence ID" value="NZ_NOJZ02000002.1"/>
</dbReference>
<comment type="caution">
    <text evidence="6">The sequence shown here is derived from an EMBL/GenBank/DDBJ whole genome shotgun (WGS) entry which is preliminary data.</text>
</comment>
<evidence type="ECO:0000259" key="3">
    <source>
        <dbReference type="PROSITE" id="PS50966"/>
    </source>
</evidence>
<dbReference type="SUPFAM" id="SSF52540">
    <property type="entry name" value="P-loop containing nucleoside triphosphate hydrolases"/>
    <property type="match status" value="2"/>
</dbReference>
<keyword evidence="2" id="KW-0479">Metal-binding</keyword>
<organism evidence="6 7">
    <name type="scientific">Romboutsia maritimum</name>
    <dbReference type="NCBI Taxonomy" id="2020948"/>
    <lineage>
        <taxon>Bacteria</taxon>
        <taxon>Bacillati</taxon>
        <taxon>Bacillota</taxon>
        <taxon>Clostridia</taxon>
        <taxon>Peptostreptococcales</taxon>
        <taxon>Peptostreptococcaceae</taxon>
        <taxon>Romboutsia</taxon>
    </lineage>
</organism>
<dbReference type="AlphaFoldDB" id="A0A371IVT8"/>
<keyword evidence="2" id="KW-0863">Zinc-finger</keyword>
<evidence type="ECO:0000259" key="4">
    <source>
        <dbReference type="PROSITE" id="PS51192"/>
    </source>
</evidence>